<evidence type="ECO:0000256" key="2">
    <source>
        <dbReference type="ARBA" id="ARBA00004191"/>
    </source>
</evidence>
<proteinExistence type="inferred from homology"/>
<feature type="signal peptide" evidence="6">
    <location>
        <begin position="1"/>
        <end position="27"/>
    </location>
</feature>
<reference evidence="8" key="1">
    <citation type="submission" date="2022-06" db="EMBL/GenBank/DDBJ databases">
        <title>Uncovering the hologenomic basis of an extraordinary plant invasion.</title>
        <authorList>
            <person name="Bieker V.C."/>
            <person name="Martin M.D."/>
            <person name="Gilbert T."/>
            <person name="Hodgins K."/>
            <person name="Battlay P."/>
            <person name="Petersen B."/>
            <person name="Wilson J."/>
        </authorList>
    </citation>
    <scope>NUCLEOTIDE SEQUENCE</scope>
    <source>
        <strain evidence="8">AA19_3_7</strain>
        <tissue evidence="8">Leaf</tissue>
    </source>
</reference>
<evidence type="ECO:0000256" key="3">
    <source>
        <dbReference type="ARBA" id="ARBA00005784"/>
    </source>
</evidence>
<gene>
    <name evidence="8" type="ORF">M8C21_011408</name>
</gene>
<evidence type="ECO:0000259" key="7">
    <source>
        <dbReference type="Pfam" id="PF03109"/>
    </source>
</evidence>
<protein>
    <recommendedName>
        <fullName evidence="6">Pectin acetylesterase</fullName>
        <ecNumber evidence="6">3.1.1.-</ecNumber>
    </recommendedName>
</protein>
<keyword evidence="9" id="KW-1185">Reference proteome</keyword>
<keyword evidence="5 6" id="KW-0961">Cell wall biogenesis/degradation</keyword>
<dbReference type="Pfam" id="PF03283">
    <property type="entry name" value="PAE"/>
    <property type="match status" value="1"/>
</dbReference>
<comment type="subcellular location">
    <subcellularLocation>
        <location evidence="2 6">Secreted</location>
        <location evidence="2 6">Cell wall</location>
    </subcellularLocation>
</comment>
<evidence type="ECO:0000256" key="5">
    <source>
        <dbReference type="ARBA" id="ARBA00023316"/>
    </source>
</evidence>
<dbReference type="Proteomes" id="UP001206925">
    <property type="component" value="Unassembled WGS sequence"/>
</dbReference>
<dbReference type="EMBL" id="JAMZMK010011475">
    <property type="protein sequence ID" value="KAI7726983.1"/>
    <property type="molecule type" value="Genomic_DNA"/>
</dbReference>
<keyword evidence="4 6" id="KW-0134">Cell wall</keyword>
<dbReference type="InterPro" id="IPR004963">
    <property type="entry name" value="PAE/NOTUM"/>
</dbReference>
<keyword evidence="6" id="KW-0732">Signal</keyword>
<accession>A0AAD5BR82</accession>
<feature type="chain" id="PRO_5041772740" description="Pectin acetylesterase" evidence="6">
    <location>
        <begin position="28"/>
        <end position="548"/>
    </location>
</feature>
<evidence type="ECO:0000256" key="6">
    <source>
        <dbReference type="RuleBase" id="RU363114"/>
    </source>
</evidence>
<dbReference type="PANTHER" id="PTHR21562">
    <property type="entry name" value="NOTUM-RELATED"/>
    <property type="match status" value="1"/>
</dbReference>
<evidence type="ECO:0000256" key="1">
    <source>
        <dbReference type="ARBA" id="ARBA00003534"/>
    </source>
</evidence>
<keyword evidence="6" id="KW-0964">Secreted</keyword>
<comment type="similarity">
    <text evidence="3 6">Belongs to the pectinacetylesterase family.</text>
</comment>
<dbReference type="GO" id="GO:0071555">
    <property type="term" value="P:cell wall organization"/>
    <property type="evidence" value="ECO:0007669"/>
    <property type="project" value="UniProtKB-KW"/>
</dbReference>
<sequence>MMIQLRSNLWLPHTLVCLLIISLKLEGTSEVAITIIEGAVAKGAVCLDGSPPAYQFDAGFGDGVNNWLVHIQGGGWCNSVNDCRMRTYSQYGSSKKMKSSDYNFTGILRNKQELNPSFYNWNRVAMRYCDGSSLTGDIEAVDPATNLHFRGARVFNIIIEELLNKGMKYASNSTTLKGRCGQALLSGSSAGGLASILHCDKFKAFFPSSTRVKCFSDAGYFAHVKDLSGEFKFEGYYDQVVTLHGSTKNLYPECTSKMKPSLCFYPQFAMPYVRTPIFILHSTYDSFQVQNILATPQADPTGQFTKCKQDINTCSTNQIQKLQDFRSEFLEAFLVAQNGSSRRGWFVNNCFTHGQCEYQSKWLGNLSPKLNHKLSTAPGLVEPPTQFLHHNDFGVFVYFGQPFYNPLSFRAVPCRCFATKFSSVHGDKPSAEYAKLRKESLESEFGNALTSRSKRLSMYYSFGPFLALYRAAYISYEDQIPPFSTKVAIRSIESQLGAPISEIFADISPEPVAAASLGQVYKVCSSFAYRGASSCKGAKAWYVTLFDP</sequence>
<dbReference type="AlphaFoldDB" id="A0AAD5BR82"/>
<dbReference type="GO" id="GO:0052793">
    <property type="term" value="F:pectin acetylesterase activity"/>
    <property type="evidence" value="ECO:0007669"/>
    <property type="project" value="TreeGrafter"/>
</dbReference>
<organism evidence="8 9">
    <name type="scientific">Ambrosia artemisiifolia</name>
    <name type="common">Common ragweed</name>
    <dbReference type="NCBI Taxonomy" id="4212"/>
    <lineage>
        <taxon>Eukaryota</taxon>
        <taxon>Viridiplantae</taxon>
        <taxon>Streptophyta</taxon>
        <taxon>Embryophyta</taxon>
        <taxon>Tracheophyta</taxon>
        <taxon>Spermatophyta</taxon>
        <taxon>Magnoliopsida</taxon>
        <taxon>eudicotyledons</taxon>
        <taxon>Gunneridae</taxon>
        <taxon>Pentapetalae</taxon>
        <taxon>asterids</taxon>
        <taxon>campanulids</taxon>
        <taxon>Asterales</taxon>
        <taxon>Asteraceae</taxon>
        <taxon>Asteroideae</taxon>
        <taxon>Heliantheae alliance</taxon>
        <taxon>Heliantheae</taxon>
        <taxon>Ambrosia</taxon>
    </lineage>
</organism>
<dbReference type="PANTHER" id="PTHR21562:SF85">
    <property type="entry name" value="PECTIN ACETYLESTERASE"/>
    <property type="match status" value="1"/>
</dbReference>
<name>A0AAD5BR82_AMBAR</name>
<evidence type="ECO:0000256" key="4">
    <source>
        <dbReference type="ARBA" id="ARBA00022512"/>
    </source>
</evidence>
<dbReference type="EC" id="3.1.1.-" evidence="6"/>
<evidence type="ECO:0000313" key="9">
    <source>
        <dbReference type="Proteomes" id="UP001206925"/>
    </source>
</evidence>
<keyword evidence="6" id="KW-0378">Hydrolase</keyword>
<dbReference type="InterPro" id="IPR004147">
    <property type="entry name" value="ABC1_dom"/>
</dbReference>
<comment type="function">
    <text evidence="1 6">Hydrolyzes acetyl esters in homogalacturonan regions of pectin. In type I primary cell wall, galacturonic acid residues of pectin can be acetylated at the O-2 and O-3 positions. Decreasing the degree of acetylation of pectin gels in vitro alters their physical properties.</text>
</comment>
<dbReference type="Pfam" id="PF03109">
    <property type="entry name" value="ABC1"/>
    <property type="match status" value="1"/>
</dbReference>
<dbReference type="GO" id="GO:0009505">
    <property type="term" value="C:plant-type cell wall"/>
    <property type="evidence" value="ECO:0007669"/>
    <property type="project" value="TreeGrafter"/>
</dbReference>
<evidence type="ECO:0000313" key="8">
    <source>
        <dbReference type="EMBL" id="KAI7726983.1"/>
    </source>
</evidence>
<comment type="caution">
    <text evidence="8">The sequence shown here is derived from an EMBL/GenBank/DDBJ whole genome shotgun (WGS) entry which is preliminary data.</text>
</comment>
<feature type="domain" description="ABC1 atypical kinase-like" evidence="7">
    <location>
        <begin position="477"/>
        <end position="522"/>
    </location>
</feature>